<evidence type="ECO:0000313" key="2">
    <source>
        <dbReference type="Proteomes" id="UP000467841"/>
    </source>
</evidence>
<sequence>MYWRNPSTVRNRSRGETLDIVQRVSKSSPVLSQLNKEGFKLMGVNASLTMTGYVELEPKNAYLSPFGSGLRSTLGALSSDQSSSVPCS</sequence>
<keyword evidence="2" id="KW-1185">Reference proteome</keyword>
<protein>
    <submittedName>
        <fullName evidence="1">Uncharacterized protein</fullName>
    </submittedName>
</protein>
<gene>
    <name evidence="1" type="ORF">MERR_LOCUS46931</name>
</gene>
<organism evidence="1 2">
    <name type="scientific">Microthlaspi erraticum</name>
    <dbReference type="NCBI Taxonomy" id="1685480"/>
    <lineage>
        <taxon>Eukaryota</taxon>
        <taxon>Viridiplantae</taxon>
        <taxon>Streptophyta</taxon>
        <taxon>Embryophyta</taxon>
        <taxon>Tracheophyta</taxon>
        <taxon>Spermatophyta</taxon>
        <taxon>Magnoliopsida</taxon>
        <taxon>eudicotyledons</taxon>
        <taxon>Gunneridae</taxon>
        <taxon>Pentapetalae</taxon>
        <taxon>rosids</taxon>
        <taxon>malvids</taxon>
        <taxon>Brassicales</taxon>
        <taxon>Brassicaceae</taxon>
        <taxon>Coluteocarpeae</taxon>
        <taxon>Microthlaspi</taxon>
    </lineage>
</organism>
<reference evidence="1" key="1">
    <citation type="submission" date="2020-01" db="EMBL/GenBank/DDBJ databases">
        <authorList>
            <person name="Mishra B."/>
        </authorList>
    </citation>
    <scope>NUCLEOTIDE SEQUENCE [LARGE SCALE GENOMIC DNA]</scope>
</reference>
<accession>A0A6D2L5C1</accession>
<dbReference type="Proteomes" id="UP000467841">
    <property type="component" value="Unassembled WGS sequence"/>
</dbReference>
<comment type="caution">
    <text evidence="1">The sequence shown here is derived from an EMBL/GenBank/DDBJ whole genome shotgun (WGS) entry which is preliminary data.</text>
</comment>
<name>A0A6D2L5C1_9BRAS</name>
<evidence type="ECO:0000313" key="1">
    <source>
        <dbReference type="EMBL" id="CAA7059695.1"/>
    </source>
</evidence>
<proteinExistence type="predicted"/>
<dbReference type="AlphaFoldDB" id="A0A6D2L5C1"/>
<dbReference type="EMBL" id="CACVBM020001794">
    <property type="protein sequence ID" value="CAA7059695.1"/>
    <property type="molecule type" value="Genomic_DNA"/>
</dbReference>